<proteinExistence type="predicted"/>
<dbReference type="Proteomes" id="UP001056012">
    <property type="component" value="Chromosome 1"/>
</dbReference>
<dbReference type="InterPro" id="IPR036047">
    <property type="entry name" value="F-box-like_dom_sf"/>
</dbReference>
<evidence type="ECO:0000313" key="3">
    <source>
        <dbReference type="EMBL" id="USP72827.1"/>
    </source>
</evidence>
<dbReference type="EMBL" id="CP089274">
    <property type="protein sequence ID" value="USP72827.1"/>
    <property type="molecule type" value="Genomic_DNA"/>
</dbReference>
<protein>
    <recommendedName>
        <fullName evidence="2">F-box domain-containing protein</fullName>
    </recommendedName>
</protein>
<feature type="domain" description="F-box" evidence="2">
    <location>
        <begin position="11"/>
        <end position="54"/>
    </location>
</feature>
<organism evidence="3 4">
    <name type="scientific">Curvularia clavata</name>
    <dbReference type="NCBI Taxonomy" id="95742"/>
    <lineage>
        <taxon>Eukaryota</taxon>
        <taxon>Fungi</taxon>
        <taxon>Dikarya</taxon>
        <taxon>Ascomycota</taxon>
        <taxon>Pezizomycotina</taxon>
        <taxon>Dothideomycetes</taxon>
        <taxon>Pleosporomycetidae</taxon>
        <taxon>Pleosporales</taxon>
        <taxon>Pleosporineae</taxon>
        <taxon>Pleosporaceae</taxon>
        <taxon>Curvularia</taxon>
    </lineage>
</organism>
<feature type="region of interest" description="Disordered" evidence="1">
    <location>
        <begin position="598"/>
        <end position="627"/>
    </location>
</feature>
<feature type="compositionally biased region" description="Acidic residues" evidence="1">
    <location>
        <begin position="600"/>
        <end position="613"/>
    </location>
</feature>
<evidence type="ECO:0000256" key="1">
    <source>
        <dbReference type="SAM" id="MobiDB-lite"/>
    </source>
</evidence>
<feature type="compositionally biased region" description="Acidic residues" evidence="1">
    <location>
        <begin position="491"/>
        <end position="504"/>
    </location>
</feature>
<keyword evidence="4" id="KW-1185">Reference proteome</keyword>
<evidence type="ECO:0000313" key="4">
    <source>
        <dbReference type="Proteomes" id="UP001056012"/>
    </source>
</evidence>
<feature type="region of interest" description="Disordered" evidence="1">
    <location>
        <begin position="477"/>
        <end position="504"/>
    </location>
</feature>
<sequence length="627" mass="71468">MASDSLSSATSTLPNELALLVIDHLEGNNKALCSLAQTCRSMQHLAEERIYKTVELLSVKNLHAIIEAFTQRRQRVRAVQTLKILYQYQPGDLKDSNDLRATFNDCVADMVNLREWHIESPYDNFNWEGAGSEAWVEADMQRFRLALDTACADGPKEADNILAEQRLGKHVERTVGLALLERLTIHSHGSDTDFWNLGGFHCLFQHPTLRYLHVSCIAFPDAEIPQLDSHFGKTPLSTLCFDECELQPKSLLSILRTPARLKSLTLGENVFNINRSRRAKPILSGDPNASLKALSYVAHSLESLTHLNPGWRLDSNPHILQSIRPAGEGMRNFHALKYLECDTTSFLHRGIIMNRDLAPPELDTLRIRRHWDVPVDFWDHPPDFGHYAALPSLKSLELMQSSYVWLDLSEPTYICAAEALRNRHAKAYQLSKAGINLKMFIELHQSPNFIPPYLHNERVPLTHCVYDAKAVSFHRHIRDGGEGDSSTEVASTDEEPPETDQLGDEDISRLTNETRRSLHFLRHSLVRSGRRHPFLDIFDVDEDEDESVDSDVDFEVDDLDEEDDMELDLELDEDDGFMDDDGMQMFEHNGQLYVAVYESASEDEDEDEDEEEMHDAVEHQTQNEDVD</sequence>
<feature type="compositionally biased region" description="Basic and acidic residues" evidence="1">
    <location>
        <begin position="614"/>
        <end position="627"/>
    </location>
</feature>
<evidence type="ECO:0000259" key="2">
    <source>
        <dbReference type="Pfam" id="PF12937"/>
    </source>
</evidence>
<dbReference type="InterPro" id="IPR032675">
    <property type="entry name" value="LRR_dom_sf"/>
</dbReference>
<dbReference type="SUPFAM" id="SSF52047">
    <property type="entry name" value="RNI-like"/>
    <property type="match status" value="1"/>
</dbReference>
<dbReference type="VEuPathDB" id="FungiDB:yc1106_00101"/>
<gene>
    <name evidence="3" type="ORF">yc1106_00101</name>
</gene>
<dbReference type="Pfam" id="PF12937">
    <property type="entry name" value="F-box-like"/>
    <property type="match status" value="1"/>
</dbReference>
<dbReference type="Gene3D" id="3.80.10.10">
    <property type="entry name" value="Ribonuclease Inhibitor"/>
    <property type="match status" value="1"/>
</dbReference>
<reference evidence="3" key="1">
    <citation type="submission" date="2021-12" db="EMBL/GenBank/DDBJ databases">
        <title>Curvularia clavata genome.</title>
        <authorList>
            <person name="Cao Y."/>
        </authorList>
    </citation>
    <scope>NUCLEOTIDE SEQUENCE</scope>
    <source>
        <strain evidence="3">Yc1106</strain>
    </source>
</reference>
<dbReference type="InterPro" id="IPR001810">
    <property type="entry name" value="F-box_dom"/>
</dbReference>
<dbReference type="SUPFAM" id="SSF81383">
    <property type="entry name" value="F-box domain"/>
    <property type="match status" value="1"/>
</dbReference>
<dbReference type="OrthoDB" id="2522477at2759"/>
<accession>A0A9Q8YZI7</accession>
<name>A0A9Q8YZI7_CURCL</name>
<dbReference type="AlphaFoldDB" id="A0A9Q8YZI7"/>